<organism evidence="2 3">
    <name type="scientific">Mytilus edulis</name>
    <name type="common">Blue mussel</name>
    <dbReference type="NCBI Taxonomy" id="6550"/>
    <lineage>
        <taxon>Eukaryota</taxon>
        <taxon>Metazoa</taxon>
        <taxon>Spiralia</taxon>
        <taxon>Lophotrochozoa</taxon>
        <taxon>Mollusca</taxon>
        <taxon>Bivalvia</taxon>
        <taxon>Autobranchia</taxon>
        <taxon>Pteriomorphia</taxon>
        <taxon>Mytilida</taxon>
        <taxon>Mytiloidea</taxon>
        <taxon>Mytilidae</taxon>
        <taxon>Mytilinae</taxon>
        <taxon>Mytilus</taxon>
    </lineage>
</organism>
<protein>
    <submittedName>
        <fullName evidence="2">Uncharacterized protein</fullName>
    </submittedName>
</protein>
<feature type="region of interest" description="Disordered" evidence="1">
    <location>
        <begin position="418"/>
        <end position="438"/>
    </location>
</feature>
<proteinExistence type="predicted"/>
<evidence type="ECO:0000256" key="1">
    <source>
        <dbReference type="SAM" id="MobiDB-lite"/>
    </source>
</evidence>
<feature type="region of interest" description="Disordered" evidence="1">
    <location>
        <begin position="271"/>
        <end position="319"/>
    </location>
</feature>
<keyword evidence="3" id="KW-1185">Reference proteome</keyword>
<name>A0A8S3ULA1_MYTED</name>
<evidence type="ECO:0000313" key="2">
    <source>
        <dbReference type="EMBL" id="CAG2244321.1"/>
    </source>
</evidence>
<dbReference type="OrthoDB" id="6107036at2759"/>
<feature type="compositionally biased region" description="Basic and acidic residues" evidence="1">
    <location>
        <begin position="418"/>
        <end position="434"/>
    </location>
</feature>
<feature type="compositionally biased region" description="Polar residues" evidence="1">
    <location>
        <begin position="271"/>
        <end position="310"/>
    </location>
</feature>
<dbReference type="EMBL" id="CAJPWZ010002731">
    <property type="protein sequence ID" value="CAG2244321.1"/>
    <property type="molecule type" value="Genomic_DNA"/>
</dbReference>
<reference evidence="2" key="1">
    <citation type="submission" date="2021-03" db="EMBL/GenBank/DDBJ databases">
        <authorList>
            <person name="Bekaert M."/>
        </authorList>
    </citation>
    <scope>NUCLEOTIDE SEQUENCE</scope>
</reference>
<dbReference type="InterPro" id="IPR036691">
    <property type="entry name" value="Endo/exonu/phosph_ase_sf"/>
</dbReference>
<dbReference type="Proteomes" id="UP000683360">
    <property type="component" value="Unassembled WGS sequence"/>
</dbReference>
<evidence type="ECO:0000313" key="3">
    <source>
        <dbReference type="Proteomes" id="UP000683360"/>
    </source>
</evidence>
<gene>
    <name evidence="2" type="ORF">MEDL_56388</name>
</gene>
<sequence>MNNENDGIYLIGDFNSRIGTLSETLHDIDNLPKRQPIDKSINQHGHELLDFLNEAKFCVLNGRFPNDNFTSISKKGKAVVDYICVPQDIYEYLNYFKVLTIQSIINDSMLLDLIGDKSKLPDHSVIMCEFNVTHHGLSYRIKDQTNCQPRFKLDRIPLDFMASDIRRSALFEMVLPTCLKRRHSLKGVRLVAAIKRIRGGQPQGLKEFARFQKDNKLDNLSMDDLRQQVLDLTGAELQDLLQFANRDNTVEEARWATHCLILYANEYGQPSGQDLTQSQDQTPTTSANPVNVQMSGDIVQSSGDNNNNGTNKRKRDDLEDRIANLENTTKEEVVKNLKEKVRTLCLQDNPSDSLILLTLEELAKAARRVNHDDADTFEELTRQANRHQLKLDISSLCLSVLGGKVADAITKAVSKCLKEKQPEKDTTPKPEDSPLHNLYPPYQAPCMYPYNAMPYLQPPYPGGFNNNYRGRPRNSGNFGNSGIRQRGACLFCESTSHQIRDCDKMKAAKGK</sequence>
<dbReference type="Gene3D" id="3.60.10.10">
    <property type="entry name" value="Endonuclease/exonuclease/phosphatase"/>
    <property type="match status" value="1"/>
</dbReference>
<comment type="caution">
    <text evidence="2">The sequence shown here is derived from an EMBL/GenBank/DDBJ whole genome shotgun (WGS) entry which is preliminary data.</text>
</comment>
<dbReference type="AlphaFoldDB" id="A0A8S3ULA1"/>
<accession>A0A8S3ULA1</accession>